<evidence type="ECO:0000256" key="1">
    <source>
        <dbReference type="SAM" id="MobiDB-lite"/>
    </source>
</evidence>
<evidence type="ECO:0000313" key="2">
    <source>
        <dbReference type="EMBL" id="KAH6687895.1"/>
    </source>
</evidence>
<keyword evidence="3" id="KW-1185">Reference proteome</keyword>
<feature type="compositionally biased region" description="Polar residues" evidence="1">
    <location>
        <begin position="169"/>
        <end position="178"/>
    </location>
</feature>
<name>A0A9P8VEG0_9PEZI</name>
<reference evidence="2" key="1">
    <citation type="journal article" date="2021" name="Nat. Commun.">
        <title>Genetic determinants of endophytism in the Arabidopsis root mycobiome.</title>
        <authorList>
            <person name="Mesny F."/>
            <person name="Miyauchi S."/>
            <person name="Thiergart T."/>
            <person name="Pickel B."/>
            <person name="Atanasova L."/>
            <person name="Karlsson M."/>
            <person name="Huettel B."/>
            <person name="Barry K.W."/>
            <person name="Haridas S."/>
            <person name="Chen C."/>
            <person name="Bauer D."/>
            <person name="Andreopoulos W."/>
            <person name="Pangilinan J."/>
            <person name="LaButti K."/>
            <person name="Riley R."/>
            <person name="Lipzen A."/>
            <person name="Clum A."/>
            <person name="Drula E."/>
            <person name="Henrissat B."/>
            <person name="Kohler A."/>
            <person name="Grigoriev I.V."/>
            <person name="Martin F.M."/>
            <person name="Hacquard S."/>
        </authorList>
    </citation>
    <scope>NUCLEOTIDE SEQUENCE</scope>
    <source>
        <strain evidence="2">MPI-SDFR-AT-0117</strain>
    </source>
</reference>
<proteinExistence type="predicted"/>
<gene>
    <name evidence="2" type="ORF">F5X68DRAFT_239379</name>
</gene>
<sequence>MGDDPSGAPMDIDNWLRKMPDLKKAIQEDMEATQQSVDDKVRDLQANIDSRAAEVASERRRLATERLDIESLRLEWQRRKKAVYTDQLRAGRLQTQIDKDRAQIELIKSQHQTAESRLRKVEEGLNSLNGMMRHQPTTDNPQTSKRPAEDEPSGENAPKRQRGPDTAGDNASSPGESTTFEAVYAGGRPLQDILRLNRNKYVVLACSEHGIKFTHPSFNKACNHAAEHHPHLITRPKVSVWEEVLGEFGVTVLGCQYSQIDENNEACGWSWNPGITE</sequence>
<evidence type="ECO:0000313" key="3">
    <source>
        <dbReference type="Proteomes" id="UP000770015"/>
    </source>
</evidence>
<feature type="region of interest" description="Disordered" evidence="1">
    <location>
        <begin position="129"/>
        <end position="178"/>
    </location>
</feature>
<dbReference type="AlphaFoldDB" id="A0A9P8VEG0"/>
<accession>A0A9P8VEG0</accession>
<comment type="caution">
    <text evidence="2">The sequence shown here is derived from an EMBL/GenBank/DDBJ whole genome shotgun (WGS) entry which is preliminary data.</text>
</comment>
<protein>
    <submittedName>
        <fullName evidence="2">Uncharacterized protein</fullName>
    </submittedName>
</protein>
<feature type="compositionally biased region" description="Polar residues" evidence="1">
    <location>
        <begin position="135"/>
        <end position="145"/>
    </location>
</feature>
<dbReference type="Proteomes" id="UP000770015">
    <property type="component" value="Unassembled WGS sequence"/>
</dbReference>
<organism evidence="2 3">
    <name type="scientific">Plectosphaerella plurivora</name>
    <dbReference type="NCBI Taxonomy" id="936078"/>
    <lineage>
        <taxon>Eukaryota</taxon>
        <taxon>Fungi</taxon>
        <taxon>Dikarya</taxon>
        <taxon>Ascomycota</taxon>
        <taxon>Pezizomycotina</taxon>
        <taxon>Sordariomycetes</taxon>
        <taxon>Hypocreomycetidae</taxon>
        <taxon>Glomerellales</taxon>
        <taxon>Plectosphaerellaceae</taxon>
        <taxon>Plectosphaerella</taxon>
    </lineage>
</organism>
<dbReference type="EMBL" id="JAGSXJ010000010">
    <property type="protein sequence ID" value="KAH6687895.1"/>
    <property type="molecule type" value="Genomic_DNA"/>
</dbReference>